<dbReference type="RefSeq" id="WP_305108559.1">
    <property type="nucleotide sequence ID" value="NZ_JAUTWS010000114.1"/>
</dbReference>
<keyword evidence="2" id="KW-1185">Reference proteome</keyword>
<gene>
    <name evidence="1" type="ORF">Q7A36_35670</name>
</gene>
<accession>A0ABT9ECE5</accession>
<proteinExistence type="predicted"/>
<dbReference type="Proteomes" id="UP001243009">
    <property type="component" value="Unassembled WGS sequence"/>
</dbReference>
<evidence type="ECO:0008006" key="3">
    <source>
        <dbReference type="Google" id="ProtNLM"/>
    </source>
</evidence>
<sequence length="193" mass="20062">MAAMNADPIREAFRRRAMGAVDRMAREAPAETLAEFLAAATDTGTLARATADQAASEALHQLEPLAAAIARGAEVRARLVTAAGGLLSADDVGNLLGITRAAVDKRRASGKLLALRIRSDWAYPAVQFRDGEVLEGITDVLAGMADASSWSILDFLLAPDDALGGRTPLAALRAGELAAVQRLLAARGADAFA</sequence>
<name>A0ABT9ECE5_9PROT</name>
<dbReference type="EMBL" id="JAUTWS010000114">
    <property type="protein sequence ID" value="MDO9713705.1"/>
    <property type="molecule type" value="Genomic_DNA"/>
</dbReference>
<comment type="caution">
    <text evidence="1">The sequence shown here is derived from an EMBL/GenBank/DDBJ whole genome shotgun (WGS) entry which is preliminary data.</text>
</comment>
<reference evidence="1 2" key="1">
    <citation type="submission" date="2023-08" db="EMBL/GenBank/DDBJ databases">
        <title>The draft genome sequence of Paracraurococcus sp. LOR1-02.</title>
        <authorList>
            <person name="Kingkaew E."/>
            <person name="Tanasupawat S."/>
        </authorList>
    </citation>
    <scope>NUCLEOTIDE SEQUENCE [LARGE SCALE GENOMIC DNA]</scope>
    <source>
        <strain evidence="1 2">LOR1-02</strain>
    </source>
</reference>
<evidence type="ECO:0000313" key="1">
    <source>
        <dbReference type="EMBL" id="MDO9713705.1"/>
    </source>
</evidence>
<evidence type="ECO:0000313" key="2">
    <source>
        <dbReference type="Proteomes" id="UP001243009"/>
    </source>
</evidence>
<organism evidence="1 2">
    <name type="scientific">Paracraurococcus lichenis</name>
    <dbReference type="NCBI Taxonomy" id="3064888"/>
    <lineage>
        <taxon>Bacteria</taxon>
        <taxon>Pseudomonadati</taxon>
        <taxon>Pseudomonadota</taxon>
        <taxon>Alphaproteobacteria</taxon>
        <taxon>Acetobacterales</taxon>
        <taxon>Roseomonadaceae</taxon>
        <taxon>Paracraurococcus</taxon>
    </lineage>
</organism>
<protein>
    <recommendedName>
        <fullName evidence="3">DNA-binding protein</fullName>
    </recommendedName>
</protein>